<feature type="non-terminal residue" evidence="1">
    <location>
        <position position="1"/>
    </location>
</feature>
<dbReference type="Proteomes" id="UP001139521">
    <property type="component" value="Unassembled WGS sequence"/>
</dbReference>
<dbReference type="RefSeq" id="WP_249602677.1">
    <property type="nucleotide sequence ID" value="NZ_JAKHSK010000029.1"/>
</dbReference>
<evidence type="ECO:0000313" key="2">
    <source>
        <dbReference type="Proteomes" id="UP001139521"/>
    </source>
</evidence>
<proteinExistence type="predicted"/>
<accession>A0A9X1ZS10</accession>
<comment type="caution">
    <text evidence="1">The sequence shown here is derived from an EMBL/GenBank/DDBJ whole genome shotgun (WGS) entry which is preliminary data.</text>
</comment>
<keyword evidence="2" id="KW-1185">Reference proteome</keyword>
<sequence length="211" mass="25045">TNRIDFLVAHFIPAKVAHVDPAKVVHFHPARVVYYDRFLHVIRTLPAIMKKILLTIILTFQIGILIAQKTQSELTIGTWRFEKECDLRTDKEKSEFVEPDVDPIETENGTGYADRTFKENGEFEFYYNSSRTDIGKYRVKNDKLIIERRLPQEKAESRKEAVDWHLKRNLMSKKNDGFYYFKPLELDLKSISENRIEFGVEKRYTIWKRIK</sequence>
<protein>
    <submittedName>
        <fullName evidence="1">Uncharacterized protein</fullName>
    </submittedName>
</protein>
<dbReference type="EMBL" id="JAKHSK010000029">
    <property type="protein sequence ID" value="MCL6219967.1"/>
    <property type="molecule type" value="Genomic_DNA"/>
</dbReference>
<evidence type="ECO:0000313" key="1">
    <source>
        <dbReference type="EMBL" id="MCL6219967.1"/>
    </source>
</evidence>
<name>A0A9X1ZS10_9FLAO</name>
<organism evidence="1 2">
    <name type="scientific">Zunongwangia pacifica</name>
    <dbReference type="NCBI Taxonomy" id="2911062"/>
    <lineage>
        <taxon>Bacteria</taxon>
        <taxon>Pseudomonadati</taxon>
        <taxon>Bacteroidota</taxon>
        <taxon>Flavobacteriia</taxon>
        <taxon>Flavobacteriales</taxon>
        <taxon>Flavobacteriaceae</taxon>
        <taxon>Zunongwangia</taxon>
    </lineage>
</organism>
<dbReference type="AlphaFoldDB" id="A0A9X1ZS10"/>
<reference evidence="1" key="1">
    <citation type="submission" date="2022-01" db="EMBL/GenBank/DDBJ databases">
        <title>Genome sequencing of Zunongwangia sp. M21534 genome.</title>
        <authorList>
            <person name="Chen Y."/>
            <person name="Dong C."/>
            <person name="Shao Z."/>
        </authorList>
    </citation>
    <scope>NUCLEOTIDE SEQUENCE</scope>
    <source>
        <strain evidence="1">MCCC M21534</strain>
    </source>
</reference>
<gene>
    <name evidence="1" type="ORF">L1967_16875</name>
</gene>